<feature type="transmembrane region" description="Helical" evidence="1">
    <location>
        <begin position="20"/>
        <end position="45"/>
    </location>
</feature>
<dbReference type="RefSeq" id="WP_153090108.1">
    <property type="nucleotide sequence ID" value="NZ_VZAH01000082.1"/>
</dbReference>
<gene>
    <name evidence="2" type="ORF">F7D25_08475</name>
</gene>
<protein>
    <submittedName>
        <fullName evidence="2">Uncharacterized protein</fullName>
    </submittedName>
</protein>
<keyword evidence="1" id="KW-1133">Transmembrane helix</keyword>
<feature type="transmembrane region" description="Helical" evidence="1">
    <location>
        <begin position="208"/>
        <end position="226"/>
    </location>
</feature>
<feature type="transmembrane region" description="Helical" evidence="1">
    <location>
        <begin position="90"/>
        <end position="107"/>
    </location>
</feature>
<comment type="caution">
    <text evidence="2">The sequence shown here is derived from an EMBL/GenBank/DDBJ whole genome shotgun (WGS) entry which is preliminary data.</text>
</comment>
<evidence type="ECO:0000256" key="1">
    <source>
        <dbReference type="SAM" id="Phobius"/>
    </source>
</evidence>
<feature type="transmembrane region" description="Helical" evidence="1">
    <location>
        <begin position="238"/>
        <end position="258"/>
    </location>
</feature>
<feature type="transmembrane region" description="Helical" evidence="1">
    <location>
        <begin position="157"/>
        <end position="177"/>
    </location>
</feature>
<dbReference type="OrthoDB" id="1116060at2"/>
<proteinExistence type="predicted"/>
<keyword evidence="1" id="KW-0472">Membrane</keyword>
<accession>A0A6G1VN46</accession>
<evidence type="ECO:0000313" key="2">
    <source>
        <dbReference type="EMBL" id="MQP14442.1"/>
    </source>
</evidence>
<dbReference type="EMBL" id="VZAH01000082">
    <property type="protein sequence ID" value="MQP14442.1"/>
    <property type="molecule type" value="Genomic_DNA"/>
</dbReference>
<evidence type="ECO:0000313" key="3">
    <source>
        <dbReference type="Proteomes" id="UP000477980"/>
    </source>
</evidence>
<dbReference type="AlphaFoldDB" id="A0A6G1VN46"/>
<feature type="transmembrane region" description="Helical" evidence="1">
    <location>
        <begin position="290"/>
        <end position="309"/>
    </location>
</feature>
<feature type="transmembrane region" description="Helical" evidence="1">
    <location>
        <begin position="119"/>
        <end position="145"/>
    </location>
</feature>
<keyword evidence="1" id="KW-0812">Transmembrane</keyword>
<name>A0A6G1VN46_9BACT</name>
<reference evidence="2 3" key="1">
    <citation type="submission" date="2019-09" db="EMBL/GenBank/DDBJ databases">
        <title>Distinct polysaccharide growth profiles of human intestinal Prevotella copri isolates.</title>
        <authorList>
            <person name="Fehlner-Peach H."/>
            <person name="Magnabosco C."/>
            <person name="Raghavan V."/>
            <person name="Scher J.U."/>
            <person name="Tett A."/>
            <person name="Cox L.M."/>
            <person name="Gottsegen C."/>
            <person name="Watters A."/>
            <person name="Wiltshire- Gordon J.D."/>
            <person name="Segata N."/>
            <person name="Bonneau R."/>
            <person name="Littman D.R."/>
        </authorList>
    </citation>
    <scope>NUCLEOTIDE SEQUENCE [LARGE SCALE GENOMIC DNA]</scope>
    <source>
        <strain evidence="3">iAA917</strain>
    </source>
</reference>
<sequence length="320" mass="36666">MLRKKTFQNKVAASRYALPVTATLAALVWVAVGFLVANIWVQFAFTILSTLLMVELNNHNSLMRTYSRMVSCSFLVFITMTSLPTPSFKASIVTMCSIAFYLIIWNSYQDRRAAGWTFYAFFCVGLASMVFIQVGYFLPFLWLMMMVFTNSFSFRNFFASIIGLIMPYWFSAGYFAYTNNINGLIRHFAEFINYQDLFDYSQVTDHEVVNLLFLIILSTLGSIHFLHTSYADKIRTRMIYNSFILINYVSLAFIILQPQHIKELGSIMIVNTAPLTAHFITYTRGKVANIVFISALVIMVLILLYNIFIPETVLLQAIQG</sequence>
<organism evidence="2 3">
    <name type="scientific">Segatella copri</name>
    <dbReference type="NCBI Taxonomy" id="165179"/>
    <lineage>
        <taxon>Bacteria</taxon>
        <taxon>Pseudomonadati</taxon>
        <taxon>Bacteroidota</taxon>
        <taxon>Bacteroidia</taxon>
        <taxon>Bacteroidales</taxon>
        <taxon>Prevotellaceae</taxon>
        <taxon>Segatella</taxon>
    </lineage>
</organism>
<dbReference type="Proteomes" id="UP000477980">
    <property type="component" value="Unassembled WGS sequence"/>
</dbReference>